<accession>V4KPJ3</accession>
<sequence>MLVAYLPPSLRSALRTAVFVRGGRVRRLIVFSQGGLLRGCWLSPVLVEVRCGACLGSCRWCFSDVGLRFVAFSRKTVRSDLNIPAVFTRVSPRPLFVWSGVVFLPQFSACLIYLSPQLSSFPSLVTPYVLCVSVLPWSVSLSDWLFGSCFESDWFCEKSVRCLLSRF</sequence>
<evidence type="ECO:0000313" key="2">
    <source>
        <dbReference type="Proteomes" id="UP000030689"/>
    </source>
</evidence>
<gene>
    <name evidence="1" type="ORF">EUTSA_v10005035mg</name>
</gene>
<keyword evidence="2" id="KW-1185">Reference proteome</keyword>
<dbReference type="AlphaFoldDB" id="V4KPJ3"/>
<organism evidence="1 2">
    <name type="scientific">Eutrema salsugineum</name>
    <name type="common">Saltwater cress</name>
    <name type="synonym">Sisymbrium salsugineum</name>
    <dbReference type="NCBI Taxonomy" id="72664"/>
    <lineage>
        <taxon>Eukaryota</taxon>
        <taxon>Viridiplantae</taxon>
        <taxon>Streptophyta</taxon>
        <taxon>Embryophyta</taxon>
        <taxon>Tracheophyta</taxon>
        <taxon>Spermatophyta</taxon>
        <taxon>Magnoliopsida</taxon>
        <taxon>eudicotyledons</taxon>
        <taxon>Gunneridae</taxon>
        <taxon>Pentapetalae</taxon>
        <taxon>rosids</taxon>
        <taxon>malvids</taxon>
        <taxon>Brassicales</taxon>
        <taxon>Brassicaceae</taxon>
        <taxon>Eutremeae</taxon>
        <taxon>Eutrema</taxon>
    </lineage>
</organism>
<dbReference type="Proteomes" id="UP000030689">
    <property type="component" value="Unassembled WGS sequence"/>
</dbReference>
<name>V4KPJ3_EUTSA</name>
<dbReference type="KEGG" id="eus:EUTSA_v10005035mg"/>
<reference evidence="1 2" key="1">
    <citation type="journal article" date="2013" name="Front. Plant Sci.">
        <title>The Reference Genome of the Halophytic Plant Eutrema salsugineum.</title>
        <authorList>
            <person name="Yang R."/>
            <person name="Jarvis D.E."/>
            <person name="Chen H."/>
            <person name="Beilstein M.A."/>
            <person name="Grimwood J."/>
            <person name="Jenkins J."/>
            <person name="Shu S."/>
            <person name="Prochnik S."/>
            <person name="Xin M."/>
            <person name="Ma C."/>
            <person name="Schmutz J."/>
            <person name="Wing R.A."/>
            <person name="Mitchell-Olds T."/>
            <person name="Schumaker K.S."/>
            <person name="Wang X."/>
        </authorList>
    </citation>
    <scope>NUCLEOTIDE SEQUENCE [LARGE SCALE GENOMIC DNA]</scope>
</reference>
<dbReference type="EMBL" id="KI517748">
    <property type="protein sequence ID" value="ESQ33219.1"/>
    <property type="molecule type" value="Genomic_DNA"/>
</dbReference>
<protein>
    <submittedName>
        <fullName evidence="1">Uncharacterized protein</fullName>
    </submittedName>
</protein>
<dbReference type="Gramene" id="ESQ33219">
    <property type="protein sequence ID" value="ESQ33219"/>
    <property type="gene ID" value="EUTSA_v10005035mg"/>
</dbReference>
<evidence type="ECO:0000313" key="1">
    <source>
        <dbReference type="EMBL" id="ESQ33219.1"/>
    </source>
</evidence>
<proteinExistence type="predicted"/>